<protein>
    <recommendedName>
        <fullName evidence="1">Helix-turn-helix domain-containing protein</fullName>
    </recommendedName>
</protein>
<dbReference type="EMBL" id="PYFT01000001">
    <property type="protein sequence ID" value="PSR54060.1"/>
    <property type="molecule type" value="Genomic_DNA"/>
</dbReference>
<dbReference type="AlphaFoldDB" id="A0A2T2YEX6"/>
<feature type="domain" description="Helix-turn-helix" evidence="1">
    <location>
        <begin position="54"/>
        <end position="98"/>
    </location>
</feature>
<gene>
    <name evidence="2" type="ORF">AHMF7605_11280</name>
</gene>
<accession>A0A2T2YEX6</accession>
<evidence type="ECO:0000313" key="3">
    <source>
        <dbReference type="Proteomes" id="UP000240357"/>
    </source>
</evidence>
<organism evidence="2 3">
    <name type="scientific">Adhaeribacter arboris</name>
    <dbReference type="NCBI Taxonomy" id="2072846"/>
    <lineage>
        <taxon>Bacteria</taxon>
        <taxon>Pseudomonadati</taxon>
        <taxon>Bacteroidota</taxon>
        <taxon>Cytophagia</taxon>
        <taxon>Cytophagales</taxon>
        <taxon>Hymenobacteraceae</taxon>
        <taxon>Adhaeribacter</taxon>
    </lineage>
</organism>
<proteinExistence type="predicted"/>
<dbReference type="RefSeq" id="WP_106929345.1">
    <property type="nucleotide sequence ID" value="NZ_PYFT01000001.1"/>
</dbReference>
<reference evidence="2 3" key="1">
    <citation type="submission" date="2018-03" db="EMBL/GenBank/DDBJ databases">
        <title>Adhaeribacter sp. HMF7605 Genome sequencing and assembly.</title>
        <authorList>
            <person name="Kang H."/>
            <person name="Kang J."/>
            <person name="Cha I."/>
            <person name="Kim H."/>
            <person name="Joh K."/>
        </authorList>
    </citation>
    <scope>NUCLEOTIDE SEQUENCE [LARGE SCALE GENOMIC DNA]</scope>
    <source>
        <strain evidence="2 3">HMF7605</strain>
    </source>
</reference>
<name>A0A2T2YEX6_9BACT</name>
<evidence type="ECO:0000313" key="2">
    <source>
        <dbReference type="EMBL" id="PSR54060.1"/>
    </source>
</evidence>
<dbReference type="NCBIfam" id="TIGR01764">
    <property type="entry name" value="excise"/>
    <property type="match status" value="1"/>
</dbReference>
<comment type="caution">
    <text evidence="2">The sequence shown here is derived from an EMBL/GenBank/DDBJ whole genome shotgun (WGS) entry which is preliminary data.</text>
</comment>
<evidence type="ECO:0000259" key="1">
    <source>
        <dbReference type="Pfam" id="PF12728"/>
    </source>
</evidence>
<dbReference type="Proteomes" id="UP000240357">
    <property type="component" value="Unassembled WGS sequence"/>
</dbReference>
<dbReference type="InterPro" id="IPR010093">
    <property type="entry name" value="SinI_DNA-bd"/>
</dbReference>
<dbReference type="InterPro" id="IPR041657">
    <property type="entry name" value="HTH_17"/>
</dbReference>
<dbReference type="GO" id="GO:0003677">
    <property type="term" value="F:DNA binding"/>
    <property type="evidence" value="ECO:0007669"/>
    <property type="project" value="InterPro"/>
</dbReference>
<keyword evidence="3" id="KW-1185">Reference proteome</keyword>
<dbReference type="OrthoDB" id="798073at2"/>
<sequence>MKKEFLKEFIFKTQLLTEEEINLIADCFVHKLLKQVPSLATNPDRTVEEPIKMREVCRLLQISDTTARSWMAKGTLSFHRIGSRVFFYKSQVLSSLEQPLTSRKEGKKWKA</sequence>
<dbReference type="Pfam" id="PF12728">
    <property type="entry name" value="HTH_17"/>
    <property type="match status" value="1"/>
</dbReference>